<dbReference type="GO" id="GO:0003989">
    <property type="term" value="F:acetyl-CoA carboxylase activity"/>
    <property type="evidence" value="ECO:0007669"/>
    <property type="project" value="InterPro"/>
</dbReference>
<dbReference type="GO" id="GO:0005524">
    <property type="term" value="F:ATP binding"/>
    <property type="evidence" value="ECO:0007669"/>
    <property type="project" value="InterPro"/>
</dbReference>
<evidence type="ECO:0000256" key="1">
    <source>
        <dbReference type="SAM" id="MobiDB-lite"/>
    </source>
</evidence>
<accession>W2PCH8</accession>
<dbReference type="RefSeq" id="XP_008915998.1">
    <property type="nucleotide sequence ID" value="XM_008917750.1"/>
</dbReference>
<gene>
    <name evidence="3" type="ORF">PPTG_24562</name>
</gene>
<feature type="region of interest" description="Disordered" evidence="1">
    <location>
        <begin position="314"/>
        <end position="354"/>
    </location>
</feature>
<feature type="domain" description="Acetyl-CoA carboxylase central" evidence="2">
    <location>
        <begin position="62"/>
        <end position="189"/>
    </location>
</feature>
<dbReference type="PANTHER" id="PTHR45728">
    <property type="entry name" value="ACETYL-COA CARBOXYLASE, ISOFORM A"/>
    <property type="match status" value="1"/>
</dbReference>
<dbReference type="VEuPathDB" id="FungiDB:PPTG_24562"/>
<dbReference type="InterPro" id="IPR049076">
    <property type="entry name" value="ACCA"/>
</dbReference>
<dbReference type="EMBL" id="KI669673">
    <property type="protein sequence ID" value="ETM98757.1"/>
    <property type="molecule type" value="Genomic_DNA"/>
</dbReference>
<feature type="region of interest" description="Disordered" evidence="1">
    <location>
        <begin position="262"/>
        <end position="292"/>
    </location>
</feature>
<dbReference type="InterPro" id="IPR013537">
    <property type="entry name" value="AcCoA_COase_cen"/>
</dbReference>
<name>W2PCH8_PHYN3</name>
<organism evidence="3 4">
    <name type="scientific">Phytophthora nicotianae (strain INRA-310)</name>
    <name type="common">Phytophthora parasitica</name>
    <dbReference type="NCBI Taxonomy" id="761204"/>
    <lineage>
        <taxon>Eukaryota</taxon>
        <taxon>Sar</taxon>
        <taxon>Stramenopiles</taxon>
        <taxon>Oomycota</taxon>
        <taxon>Peronosporomycetes</taxon>
        <taxon>Peronosporales</taxon>
        <taxon>Peronosporaceae</taxon>
        <taxon>Phytophthora</taxon>
    </lineage>
</organism>
<evidence type="ECO:0000259" key="2">
    <source>
        <dbReference type="Pfam" id="PF08326"/>
    </source>
</evidence>
<dbReference type="STRING" id="761204.W2PCH8"/>
<dbReference type="OrthoDB" id="10463740at2759"/>
<evidence type="ECO:0000313" key="3">
    <source>
        <dbReference type="EMBL" id="ETM98757.1"/>
    </source>
</evidence>
<sequence length="506" mass="57138">MVKLPSSENTNGNSIKSVHKMHKSLAVLKSVLQGPGHRKPFRRWLAVSRWTCSRRTKAASEEPTATHEFNVAEVAETLDEKKKTLDMDQKRSDFETSVLRLRDIARKYKHGLRSGEEAVLTDLINEYFTVETVYVNSHNIEDVVMALRQQIPSDLDKVFSIALSNKALESKNKLLLQLLAQMARGTPRKSYSLVALPSYRARWRWSSRTISLTNITEACTNLLGQSQPLFDLLISLLDHEDQKIRELALELYAQRGAVRRNSSASSLTLGEHNSEESNDDQETVDKPLPKPVESYQKISPDFEFVVGAQRPSCQCASRDSGERALGEGEPAGTGRDVPRVSGPEPPPAQHPPRDLFGAPVEHREYLDHNADMALYPNIYTFPGRLNYSEDKIVRRMEAPIAYKLELRRLQTYNVKEWIASRVANLRQEDGVLKVPNTLQIMHHLDGKLPRNAGTRNKLGKNIWINVVHVEVRINANQKMPMSMVSPDKLVRCADTIAPLTLKSLSI</sequence>
<dbReference type="GeneID" id="20193161"/>
<evidence type="ECO:0000313" key="4">
    <source>
        <dbReference type="Proteomes" id="UP000018817"/>
    </source>
</evidence>
<dbReference type="GO" id="GO:0006633">
    <property type="term" value="P:fatty acid biosynthetic process"/>
    <property type="evidence" value="ECO:0007669"/>
    <property type="project" value="InterPro"/>
</dbReference>
<dbReference type="Proteomes" id="UP000018817">
    <property type="component" value="Unassembled WGS sequence"/>
</dbReference>
<dbReference type="Pfam" id="PF08326">
    <property type="entry name" value="ACC_central"/>
    <property type="match status" value="2"/>
</dbReference>
<feature type="domain" description="Acetyl-CoA carboxylase central" evidence="2">
    <location>
        <begin position="373"/>
        <end position="417"/>
    </location>
</feature>
<protein>
    <recommendedName>
        <fullName evidence="2">Acetyl-CoA carboxylase central domain-containing protein</fullName>
    </recommendedName>
</protein>
<dbReference type="AlphaFoldDB" id="W2PCH8"/>
<proteinExistence type="predicted"/>
<reference evidence="4" key="1">
    <citation type="submission" date="2011-12" db="EMBL/GenBank/DDBJ databases">
        <authorList>
            <consortium name="The Broad Institute Genome Sequencing Platform"/>
            <person name="Russ C."/>
            <person name="Tyler B."/>
            <person name="Panabieres F."/>
            <person name="Shan W."/>
            <person name="Tripathy S."/>
            <person name="Grunwald N."/>
            <person name="Machado M."/>
            <person name="Young S.K."/>
            <person name="Zeng Q."/>
            <person name="Gargeya S."/>
            <person name="Fitzgerald M."/>
            <person name="Haas B."/>
            <person name="Abouelleil A."/>
            <person name="Alvarado L."/>
            <person name="Arachchi H.M."/>
            <person name="Berlin A."/>
            <person name="Chapman S.B."/>
            <person name="Gearin G."/>
            <person name="Goldberg J."/>
            <person name="Griggs A."/>
            <person name="Gujja S."/>
            <person name="Hansen M."/>
            <person name="Heiman D."/>
            <person name="Howarth C."/>
            <person name="Larimer J."/>
            <person name="Lui A."/>
            <person name="MacDonald P.J.P."/>
            <person name="McCowen C."/>
            <person name="Montmayeur A."/>
            <person name="Murphy C."/>
            <person name="Neiman D."/>
            <person name="Pearson M."/>
            <person name="Priest M."/>
            <person name="Roberts A."/>
            <person name="Saif S."/>
            <person name="Shea T."/>
            <person name="Sisk P."/>
            <person name="Stolte C."/>
            <person name="Sykes S."/>
            <person name="Wortman J."/>
            <person name="Nusbaum C."/>
            <person name="Birren B."/>
        </authorList>
    </citation>
    <scope>NUCLEOTIDE SEQUENCE [LARGE SCALE GENOMIC DNA]</scope>
    <source>
        <strain evidence="4">INRA-310</strain>
    </source>
</reference>
<reference evidence="3 4" key="2">
    <citation type="submission" date="2013-11" db="EMBL/GenBank/DDBJ databases">
        <title>The Genome Sequence of Phytophthora parasitica INRA-310.</title>
        <authorList>
            <consortium name="The Broad Institute Genomics Platform"/>
            <person name="Russ C."/>
            <person name="Tyler B."/>
            <person name="Panabieres F."/>
            <person name="Shan W."/>
            <person name="Tripathy S."/>
            <person name="Grunwald N."/>
            <person name="Machado M."/>
            <person name="Johnson C.S."/>
            <person name="Arredondo F."/>
            <person name="Hong C."/>
            <person name="Coffey M."/>
            <person name="Young S.K."/>
            <person name="Zeng Q."/>
            <person name="Gargeya S."/>
            <person name="Fitzgerald M."/>
            <person name="Abouelleil A."/>
            <person name="Alvarado L."/>
            <person name="Chapman S.B."/>
            <person name="Gainer-Dewar J."/>
            <person name="Goldberg J."/>
            <person name="Griggs A."/>
            <person name="Gujja S."/>
            <person name="Hansen M."/>
            <person name="Howarth C."/>
            <person name="Imamovic A."/>
            <person name="Ireland A."/>
            <person name="Larimer J."/>
            <person name="McCowan C."/>
            <person name="Murphy C."/>
            <person name="Pearson M."/>
            <person name="Poon T.W."/>
            <person name="Priest M."/>
            <person name="Roberts A."/>
            <person name="Saif S."/>
            <person name="Shea T."/>
            <person name="Sykes S."/>
            <person name="Wortman J."/>
            <person name="Nusbaum C."/>
            <person name="Birren B."/>
        </authorList>
    </citation>
    <scope>NUCLEOTIDE SEQUENCE [LARGE SCALE GENOMIC DNA]</scope>
    <source>
        <strain evidence="3 4">INRA-310</strain>
    </source>
</reference>
<dbReference type="PANTHER" id="PTHR45728:SF3">
    <property type="entry name" value="ACETYL-COA CARBOXYLASE"/>
    <property type="match status" value="1"/>
</dbReference>